<evidence type="ECO:0000313" key="8">
    <source>
        <dbReference type="Proteomes" id="UP000588186"/>
    </source>
</evidence>
<dbReference type="Gene3D" id="3.10.105.10">
    <property type="entry name" value="Dipeptide-binding Protein, Domain 3"/>
    <property type="match status" value="1"/>
</dbReference>
<evidence type="ECO:0000256" key="2">
    <source>
        <dbReference type="ARBA" id="ARBA00022448"/>
    </source>
</evidence>
<gene>
    <name evidence="7" type="primary">appA</name>
    <name evidence="7" type="ORF">JEOPIN946_00627</name>
</gene>
<dbReference type="InterPro" id="IPR000914">
    <property type="entry name" value="SBP_5_dom"/>
</dbReference>
<organism evidence="7 8">
    <name type="scientific">Phocicoccus pinnipedialis</name>
    <dbReference type="NCBI Taxonomy" id="110845"/>
    <lineage>
        <taxon>Bacteria</taxon>
        <taxon>Bacillati</taxon>
        <taxon>Bacillota</taxon>
        <taxon>Bacilli</taxon>
        <taxon>Bacillales</taxon>
        <taxon>Salinicoccaceae</taxon>
        <taxon>Phocicoccus</taxon>
    </lineage>
</organism>
<dbReference type="GO" id="GO:0043190">
    <property type="term" value="C:ATP-binding cassette (ABC) transporter complex"/>
    <property type="evidence" value="ECO:0007669"/>
    <property type="project" value="InterPro"/>
</dbReference>
<feature type="signal peptide" evidence="5">
    <location>
        <begin position="1"/>
        <end position="22"/>
    </location>
</feature>
<evidence type="ECO:0000256" key="5">
    <source>
        <dbReference type="SAM" id="SignalP"/>
    </source>
</evidence>
<keyword evidence="3 5" id="KW-0732">Signal</keyword>
<keyword evidence="8" id="KW-1185">Reference proteome</keyword>
<dbReference type="Gene3D" id="3.40.190.10">
    <property type="entry name" value="Periplasmic binding protein-like II"/>
    <property type="match status" value="1"/>
</dbReference>
<dbReference type="Proteomes" id="UP000588186">
    <property type="component" value="Unassembled WGS sequence"/>
</dbReference>
<protein>
    <submittedName>
        <fullName evidence="7">Oligopeptide-binding protein AppA</fullName>
    </submittedName>
</protein>
<feature type="compositionally biased region" description="Basic and acidic residues" evidence="4">
    <location>
        <begin position="28"/>
        <end position="51"/>
    </location>
</feature>
<dbReference type="GO" id="GO:0015833">
    <property type="term" value="P:peptide transport"/>
    <property type="evidence" value="ECO:0007669"/>
    <property type="project" value="TreeGrafter"/>
</dbReference>
<reference evidence="7 8" key="1">
    <citation type="submission" date="2020-07" db="EMBL/GenBank/DDBJ databases">
        <authorList>
            <person name="Criscuolo A."/>
        </authorList>
    </citation>
    <scope>NUCLEOTIDE SEQUENCE [LARGE SCALE GENOMIC DNA]</scope>
    <source>
        <strain evidence="7">CIP107946</strain>
    </source>
</reference>
<evidence type="ECO:0000313" key="7">
    <source>
        <dbReference type="EMBL" id="CAD2073243.1"/>
    </source>
</evidence>
<feature type="chain" id="PRO_5027766303" evidence="5">
    <location>
        <begin position="23"/>
        <end position="605"/>
    </location>
</feature>
<dbReference type="AlphaFoldDB" id="A0A6V7R7Y3"/>
<dbReference type="PANTHER" id="PTHR30290">
    <property type="entry name" value="PERIPLASMIC BINDING COMPONENT OF ABC TRANSPORTER"/>
    <property type="match status" value="1"/>
</dbReference>
<dbReference type="GO" id="GO:1904680">
    <property type="term" value="F:peptide transmembrane transporter activity"/>
    <property type="evidence" value="ECO:0007669"/>
    <property type="project" value="TreeGrafter"/>
</dbReference>
<sequence>MTKSAWSRILFAAMLSLVLVLAACGGGDKKDDGEKKDDKDTSDKTEEKSTEGEFSYEDFDQTVANTGDPSGTGTLKVGYTSDTPFEGTLNWAFYQGSPDATMIGYFDEAVFSMDADFQYTQDGLITYEVDEDAKTVTFTLAHDAKWHDGTPVTIEDYVASYEVIGHPDYDGVRGSDEGFTLIEGYEDYQAGKADKISGIEVKDDKTAVFTYKELAPSLTAGGFWAYAFPKHHYEGVEVKDMAASDQTRKNPIGIGPYKVKSITTGEAVILEKNKDYWRGEPGMDGIEIKVIPSSSIADAVEKGDVDVALSFPTDQYPDVSEMEGVEWLANIDGAYTYIGFKLGEWDADKKEVNYKPEEMKMGDKELRRAMWYAMDNDAVGNKFYHGLRWKATSLITPYHANWHSDVEVPEYDPEKAKQILADAGYEDVDGDGFVEDPDGEKLEIKFASMSGGDIAEPLTNYYIQSWKEIGLNVVKTNGRLIEFNSFYDMVGEDDPEIDIYQAAWGVGSDVDPSGLYGRKASFNYPRYASEENDDLLKKGNSTEAFDVDYRKDIYNQWQELMVEEMPVIPTLYRSYVIPVNERVKNWSEEYGFNEDTLLYRVGVDE</sequence>
<dbReference type="GO" id="GO:0042597">
    <property type="term" value="C:periplasmic space"/>
    <property type="evidence" value="ECO:0007669"/>
    <property type="project" value="UniProtKB-ARBA"/>
</dbReference>
<feature type="region of interest" description="Disordered" evidence="4">
    <location>
        <begin position="28"/>
        <end position="53"/>
    </location>
</feature>
<evidence type="ECO:0000256" key="1">
    <source>
        <dbReference type="ARBA" id="ARBA00005695"/>
    </source>
</evidence>
<dbReference type="InterPro" id="IPR030678">
    <property type="entry name" value="Peptide/Ni-bd"/>
</dbReference>
<dbReference type="PANTHER" id="PTHR30290:SF9">
    <property type="entry name" value="OLIGOPEPTIDE-BINDING PROTEIN APPA"/>
    <property type="match status" value="1"/>
</dbReference>
<dbReference type="RefSeq" id="WP_186076797.1">
    <property type="nucleotide sequence ID" value="NZ_CAJEWB010000006.1"/>
</dbReference>
<dbReference type="PIRSF" id="PIRSF002741">
    <property type="entry name" value="MppA"/>
    <property type="match status" value="1"/>
</dbReference>
<dbReference type="CDD" id="cd08510">
    <property type="entry name" value="PBP2_Lactococcal_OppA_like"/>
    <property type="match status" value="1"/>
</dbReference>
<evidence type="ECO:0000256" key="3">
    <source>
        <dbReference type="ARBA" id="ARBA00022729"/>
    </source>
</evidence>
<keyword evidence="2" id="KW-0813">Transport</keyword>
<accession>A0A6V7R7Y3</accession>
<evidence type="ECO:0000259" key="6">
    <source>
        <dbReference type="Pfam" id="PF00496"/>
    </source>
</evidence>
<dbReference type="Pfam" id="PF00496">
    <property type="entry name" value="SBP_bac_5"/>
    <property type="match status" value="1"/>
</dbReference>
<comment type="similarity">
    <text evidence="1">Belongs to the bacterial solute-binding protein 5 family.</text>
</comment>
<dbReference type="InterPro" id="IPR039424">
    <property type="entry name" value="SBP_5"/>
</dbReference>
<proteinExistence type="inferred from homology"/>
<dbReference type="PROSITE" id="PS51257">
    <property type="entry name" value="PROKAR_LIPOPROTEIN"/>
    <property type="match status" value="1"/>
</dbReference>
<comment type="caution">
    <text evidence="7">The sequence shown here is derived from an EMBL/GenBank/DDBJ whole genome shotgun (WGS) entry which is preliminary data.</text>
</comment>
<evidence type="ECO:0000256" key="4">
    <source>
        <dbReference type="SAM" id="MobiDB-lite"/>
    </source>
</evidence>
<dbReference type="SUPFAM" id="SSF53850">
    <property type="entry name" value="Periplasmic binding protein-like II"/>
    <property type="match status" value="1"/>
</dbReference>
<feature type="domain" description="Solute-binding protein family 5" evidence="6">
    <location>
        <begin position="127"/>
        <end position="518"/>
    </location>
</feature>
<name>A0A6V7R7Y3_9BACL</name>
<dbReference type="EMBL" id="CAJEWB010000006">
    <property type="protein sequence ID" value="CAD2073243.1"/>
    <property type="molecule type" value="Genomic_DNA"/>
</dbReference>